<dbReference type="EMBL" id="LAZR01009733">
    <property type="protein sequence ID" value="KKM70891.1"/>
    <property type="molecule type" value="Genomic_DNA"/>
</dbReference>
<evidence type="ECO:0000313" key="1">
    <source>
        <dbReference type="EMBL" id="KKM70891.1"/>
    </source>
</evidence>
<reference evidence="1" key="1">
    <citation type="journal article" date="2015" name="Nature">
        <title>Complex archaea that bridge the gap between prokaryotes and eukaryotes.</title>
        <authorList>
            <person name="Spang A."/>
            <person name="Saw J.H."/>
            <person name="Jorgensen S.L."/>
            <person name="Zaremba-Niedzwiedzka K."/>
            <person name="Martijn J."/>
            <person name="Lind A.E."/>
            <person name="van Eijk R."/>
            <person name="Schleper C."/>
            <person name="Guy L."/>
            <person name="Ettema T.J."/>
        </authorList>
    </citation>
    <scope>NUCLEOTIDE SEQUENCE</scope>
</reference>
<protein>
    <submittedName>
        <fullName evidence="1">Uncharacterized protein</fullName>
    </submittedName>
</protein>
<gene>
    <name evidence="1" type="ORF">LCGC14_1436210</name>
</gene>
<sequence length="121" mass="14402">MQLDVKERLTLSLMPWHTIEGNIITFGLVREFREALSFTENEIKLYKFKQIGSQVTWDNNQWQLKDFEVGEKVMEIVSGFLKDLNEREKLTEGHVTLWVKFIGIDKKETKGKDEKKKRNRK</sequence>
<accession>A0A0F9K8B1</accession>
<proteinExistence type="predicted"/>
<comment type="caution">
    <text evidence="1">The sequence shown here is derived from an EMBL/GenBank/DDBJ whole genome shotgun (WGS) entry which is preliminary data.</text>
</comment>
<organism evidence="1">
    <name type="scientific">marine sediment metagenome</name>
    <dbReference type="NCBI Taxonomy" id="412755"/>
    <lineage>
        <taxon>unclassified sequences</taxon>
        <taxon>metagenomes</taxon>
        <taxon>ecological metagenomes</taxon>
    </lineage>
</organism>
<dbReference type="AlphaFoldDB" id="A0A0F9K8B1"/>
<name>A0A0F9K8B1_9ZZZZ</name>